<dbReference type="Gene3D" id="2.50.20.20">
    <property type="match status" value="1"/>
</dbReference>
<feature type="compositionally biased region" description="Low complexity" evidence="1">
    <location>
        <begin position="25"/>
        <end position="48"/>
    </location>
</feature>
<evidence type="ECO:0000313" key="3">
    <source>
        <dbReference type="Proteomes" id="UP000262882"/>
    </source>
</evidence>
<evidence type="ECO:0000256" key="1">
    <source>
        <dbReference type="SAM" id="MobiDB-lite"/>
    </source>
</evidence>
<gene>
    <name evidence="2" type="ORF">D0T12_00020</name>
</gene>
<dbReference type="RefSeq" id="WP_117397178.1">
    <property type="nucleotide sequence ID" value="NZ_QVNQ01000001.1"/>
</dbReference>
<dbReference type="AlphaFoldDB" id="A0A372GMW2"/>
<protein>
    <recommendedName>
        <fullName evidence="4">Lipoprotein</fullName>
    </recommendedName>
</protein>
<evidence type="ECO:0000313" key="2">
    <source>
        <dbReference type="EMBL" id="RFS86728.1"/>
    </source>
</evidence>
<proteinExistence type="predicted"/>
<accession>A0A372GMW2</accession>
<comment type="caution">
    <text evidence="2">The sequence shown here is derived from an EMBL/GenBank/DDBJ whole genome shotgun (WGS) entry which is preliminary data.</text>
</comment>
<dbReference type="EMBL" id="QVNQ01000001">
    <property type="protein sequence ID" value="RFS86728.1"/>
    <property type="molecule type" value="Genomic_DNA"/>
</dbReference>
<dbReference type="Proteomes" id="UP000262882">
    <property type="component" value="Unassembled WGS sequence"/>
</dbReference>
<keyword evidence="3" id="KW-1185">Reference proteome</keyword>
<reference evidence="2 3" key="1">
    <citation type="submission" date="2018-08" db="EMBL/GenBank/DDBJ databases">
        <title>Actinomadura spongicola sp. nov., isolated from marine sponge Leucetta chagosensis.</title>
        <authorList>
            <person name="Li L."/>
            <person name="Lin H.W."/>
        </authorList>
    </citation>
    <scope>NUCLEOTIDE SEQUENCE [LARGE SCALE GENOMIC DNA]</scope>
    <source>
        <strain evidence="2 3">LHW52907</strain>
    </source>
</reference>
<organism evidence="2 3">
    <name type="scientific">Actinomadura spongiicola</name>
    <dbReference type="NCBI Taxonomy" id="2303421"/>
    <lineage>
        <taxon>Bacteria</taxon>
        <taxon>Bacillati</taxon>
        <taxon>Actinomycetota</taxon>
        <taxon>Actinomycetes</taxon>
        <taxon>Streptosporangiales</taxon>
        <taxon>Thermomonosporaceae</taxon>
        <taxon>Actinomadura</taxon>
    </lineage>
</organism>
<feature type="region of interest" description="Disordered" evidence="1">
    <location>
        <begin position="25"/>
        <end position="50"/>
    </location>
</feature>
<evidence type="ECO:0008006" key="4">
    <source>
        <dbReference type="Google" id="ProtNLM"/>
    </source>
</evidence>
<sequence>MVSGATLALVLASTLACLPADDKNTGVAPTTAPASSPAAAKPTPTVTPNGVEKLRPAQILARARKATASARFVQMRAEVHEEGETYKLDFRYEGKAKATGTFMQGSQRMEISRFGKTVYLTANDAFWKANVGKAGAQLFSGKHLKTTVKDRDFKELAVFSDRTALISEALGAMSGWKKSRPGKVGTTPTVVITSSTGDKLNVASQGRPYILLLEGGPGNSIEYRGYETPVSVRPPTKGVVDIDSLRR</sequence>
<name>A0A372GMW2_9ACTN</name>
<dbReference type="OrthoDB" id="3470138at2"/>